<evidence type="ECO:0000313" key="2">
    <source>
        <dbReference type="Proteomes" id="UP001210380"/>
    </source>
</evidence>
<protein>
    <submittedName>
        <fullName evidence="1">Uncharacterized protein</fullName>
    </submittedName>
</protein>
<proteinExistence type="predicted"/>
<name>A0ABT4V1S3_9PSEU</name>
<sequence length="122" mass="13364">MVEKDTSTGDEIKFSESEFNKIKGWLEQLQKELADEPNLQKLALNSDQLLLPGSSPAATDLKGQAATFAKSVTTAVQGMTSTTLPKLRHGLDEAIRQFNNNEDENTYTIQQFMADLGMGAKA</sequence>
<accession>A0ABT4V1S3</accession>
<reference evidence="1 2" key="1">
    <citation type="submission" date="2022-11" db="EMBL/GenBank/DDBJ databases">
        <title>Draft genome sequence of Saccharopolyspora sp. WRP15-2 isolated from rhizosphere soils of wild rice in Thailand.</title>
        <authorList>
            <person name="Duangmal K."/>
            <person name="Kammanee S."/>
            <person name="Muangham S."/>
        </authorList>
    </citation>
    <scope>NUCLEOTIDE SEQUENCE [LARGE SCALE GENOMIC DNA]</scope>
    <source>
        <strain evidence="1 2">WRP15-2</strain>
    </source>
</reference>
<comment type="caution">
    <text evidence="1">The sequence shown here is derived from an EMBL/GenBank/DDBJ whole genome shotgun (WGS) entry which is preliminary data.</text>
</comment>
<evidence type="ECO:0000313" key="1">
    <source>
        <dbReference type="EMBL" id="MDA3627904.1"/>
    </source>
</evidence>
<dbReference type="RefSeq" id="WP_270950604.1">
    <property type="nucleotide sequence ID" value="NZ_JAQGLA010000035.1"/>
</dbReference>
<dbReference type="EMBL" id="JAQGLA010000035">
    <property type="protein sequence ID" value="MDA3627904.1"/>
    <property type="molecule type" value="Genomic_DNA"/>
</dbReference>
<organism evidence="1 2">
    <name type="scientific">Saccharopolyspora oryzae</name>
    <dbReference type="NCBI Taxonomy" id="2997343"/>
    <lineage>
        <taxon>Bacteria</taxon>
        <taxon>Bacillati</taxon>
        <taxon>Actinomycetota</taxon>
        <taxon>Actinomycetes</taxon>
        <taxon>Pseudonocardiales</taxon>
        <taxon>Pseudonocardiaceae</taxon>
        <taxon>Saccharopolyspora</taxon>
    </lineage>
</organism>
<keyword evidence="2" id="KW-1185">Reference proteome</keyword>
<dbReference type="Proteomes" id="UP001210380">
    <property type="component" value="Unassembled WGS sequence"/>
</dbReference>
<gene>
    <name evidence="1" type="ORF">OU415_20895</name>
</gene>